<evidence type="ECO:0000256" key="1">
    <source>
        <dbReference type="ARBA" id="ARBA00007447"/>
    </source>
</evidence>
<dbReference type="InterPro" id="IPR033121">
    <property type="entry name" value="PEPTIDASE_A1"/>
</dbReference>
<dbReference type="GO" id="GO:0004190">
    <property type="term" value="F:aspartic-type endopeptidase activity"/>
    <property type="evidence" value="ECO:0007669"/>
    <property type="project" value="InterPro"/>
</dbReference>
<dbReference type="GO" id="GO:0006508">
    <property type="term" value="P:proteolysis"/>
    <property type="evidence" value="ECO:0007669"/>
    <property type="project" value="InterPro"/>
</dbReference>
<dbReference type="InterPro" id="IPR034164">
    <property type="entry name" value="Pepsin-like_dom"/>
</dbReference>
<dbReference type="InterPro" id="IPR021109">
    <property type="entry name" value="Peptidase_aspartic_dom_sf"/>
</dbReference>
<dbReference type="InterPro" id="IPR001461">
    <property type="entry name" value="Aspartic_peptidase_A1"/>
</dbReference>
<name>A0A9P6KD08_9FUNG</name>
<evidence type="ECO:0000313" key="4">
    <source>
        <dbReference type="Proteomes" id="UP000780801"/>
    </source>
</evidence>
<feature type="domain" description="Peptidase A1" evidence="2">
    <location>
        <begin position="1"/>
        <end position="295"/>
    </location>
</feature>
<evidence type="ECO:0000313" key="3">
    <source>
        <dbReference type="EMBL" id="KAF9580242.1"/>
    </source>
</evidence>
<dbReference type="SUPFAM" id="SSF50630">
    <property type="entry name" value="Acid proteases"/>
    <property type="match status" value="1"/>
</dbReference>
<comment type="similarity">
    <text evidence="1">Belongs to the peptidase A1 family.</text>
</comment>
<dbReference type="Proteomes" id="UP000780801">
    <property type="component" value="Unassembled WGS sequence"/>
</dbReference>
<dbReference type="Pfam" id="PF00026">
    <property type="entry name" value="Asp"/>
    <property type="match status" value="1"/>
</dbReference>
<gene>
    <name evidence="3" type="ORF">BGW38_003189</name>
</gene>
<organism evidence="3 4">
    <name type="scientific">Lunasporangiospora selenospora</name>
    <dbReference type="NCBI Taxonomy" id="979761"/>
    <lineage>
        <taxon>Eukaryota</taxon>
        <taxon>Fungi</taxon>
        <taxon>Fungi incertae sedis</taxon>
        <taxon>Mucoromycota</taxon>
        <taxon>Mortierellomycotina</taxon>
        <taxon>Mortierellomycetes</taxon>
        <taxon>Mortierellales</taxon>
        <taxon>Mortierellaceae</taxon>
        <taxon>Lunasporangiospora</taxon>
    </lineage>
</organism>
<dbReference type="PRINTS" id="PR00792">
    <property type="entry name" value="PEPSIN"/>
</dbReference>
<proteinExistence type="inferred from homology"/>
<dbReference type="OrthoDB" id="2747330at2759"/>
<dbReference type="PANTHER" id="PTHR47966">
    <property type="entry name" value="BETA-SITE APP-CLEAVING ENZYME, ISOFORM A-RELATED"/>
    <property type="match status" value="1"/>
</dbReference>
<comment type="caution">
    <text evidence="3">The sequence shown here is derived from an EMBL/GenBank/DDBJ whole genome shotgun (WGS) entry which is preliminary data.</text>
</comment>
<dbReference type="CDD" id="cd05471">
    <property type="entry name" value="pepsin_like"/>
    <property type="match status" value="1"/>
</dbReference>
<dbReference type="AlphaFoldDB" id="A0A9P6KD08"/>
<dbReference type="PANTHER" id="PTHR47966:SF51">
    <property type="entry name" value="BETA-SITE APP-CLEAVING ENZYME, ISOFORM A-RELATED"/>
    <property type="match status" value="1"/>
</dbReference>
<dbReference type="Gene3D" id="2.40.70.10">
    <property type="entry name" value="Acid Proteases"/>
    <property type="match status" value="2"/>
</dbReference>
<accession>A0A9P6KD08</accession>
<reference evidence="3" key="1">
    <citation type="journal article" date="2020" name="Fungal Divers.">
        <title>Resolving the Mortierellaceae phylogeny through synthesis of multi-gene phylogenetics and phylogenomics.</title>
        <authorList>
            <person name="Vandepol N."/>
            <person name="Liber J."/>
            <person name="Desiro A."/>
            <person name="Na H."/>
            <person name="Kennedy M."/>
            <person name="Barry K."/>
            <person name="Grigoriev I.V."/>
            <person name="Miller A.N."/>
            <person name="O'Donnell K."/>
            <person name="Stajich J.E."/>
            <person name="Bonito G."/>
        </authorList>
    </citation>
    <scope>NUCLEOTIDE SEQUENCE</scope>
    <source>
        <strain evidence="3">KOD1015</strain>
    </source>
</reference>
<dbReference type="PROSITE" id="PS51767">
    <property type="entry name" value="PEPTIDASE_A1"/>
    <property type="match status" value="1"/>
</dbReference>
<keyword evidence="4" id="KW-1185">Reference proteome</keyword>
<feature type="non-terminal residue" evidence="3">
    <location>
        <position position="304"/>
    </location>
</feature>
<dbReference type="EMBL" id="JAABOA010002193">
    <property type="protein sequence ID" value="KAF9580242.1"/>
    <property type="molecule type" value="Genomic_DNA"/>
</dbReference>
<protein>
    <recommendedName>
        <fullName evidence="2">Peptidase A1 domain-containing protein</fullName>
    </recommendedName>
</protein>
<sequence length="304" mass="33329">TLHTDVLQIGDFVVDHQVMGVAKSLSSNLHKNIDGSFGLGLKDLSFNGISLIRRLIGVWMGTGHQGGELTFGGRDPARFKGELEYFSVPQGSAYWSTPVRSITVITQEVVTNKTEAPIHPKKISHQIDSRVGSGTGVSVPSAIFDTSTDIILLPPRVAHKVHQYIHNFFFGLYTGYSYLSNSYTVPCNLDNVEIWVELGPSVERSGSTTSNITGASYATFERANTTGSGYGNNKFLIRGRDLVREHVPVVGGLFGVCFSGIQASKTDEDDWVFGNIWFMNNYMTLNHAHRQIGIAPAVQMDNLD</sequence>
<evidence type="ECO:0000259" key="2">
    <source>
        <dbReference type="PROSITE" id="PS51767"/>
    </source>
</evidence>